<comment type="caution">
    <text evidence="2">The sequence shown here is derived from an EMBL/GenBank/DDBJ whole genome shotgun (WGS) entry which is preliminary data.</text>
</comment>
<feature type="non-terminal residue" evidence="2">
    <location>
        <position position="1"/>
    </location>
</feature>
<feature type="transmembrane region" description="Helical" evidence="1">
    <location>
        <begin position="219"/>
        <end position="237"/>
    </location>
</feature>
<feature type="transmembrane region" description="Helical" evidence="1">
    <location>
        <begin position="12"/>
        <end position="32"/>
    </location>
</feature>
<dbReference type="EMBL" id="QEFC01003507">
    <property type="protein sequence ID" value="KAE9447538.1"/>
    <property type="molecule type" value="Genomic_DNA"/>
</dbReference>
<dbReference type="Proteomes" id="UP000428333">
    <property type="component" value="Linkage Group LG12"/>
</dbReference>
<keyword evidence="1" id="KW-0812">Transmembrane</keyword>
<organism evidence="2 3">
    <name type="scientific">Rhododendron williamsianum</name>
    <dbReference type="NCBI Taxonomy" id="262921"/>
    <lineage>
        <taxon>Eukaryota</taxon>
        <taxon>Viridiplantae</taxon>
        <taxon>Streptophyta</taxon>
        <taxon>Embryophyta</taxon>
        <taxon>Tracheophyta</taxon>
        <taxon>Spermatophyta</taxon>
        <taxon>Magnoliopsida</taxon>
        <taxon>eudicotyledons</taxon>
        <taxon>Gunneridae</taxon>
        <taxon>Pentapetalae</taxon>
        <taxon>asterids</taxon>
        <taxon>Ericales</taxon>
        <taxon>Ericaceae</taxon>
        <taxon>Ericoideae</taxon>
        <taxon>Rhodoreae</taxon>
        <taxon>Rhododendron</taxon>
    </lineage>
</organism>
<reference evidence="2 3" key="1">
    <citation type="journal article" date="2019" name="Genome Biol. Evol.">
        <title>The Rhododendron genome and chromosomal organization provide insight into shared whole-genome duplications across the heath family (Ericaceae).</title>
        <authorList>
            <person name="Soza V.L."/>
            <person name="Lindsley D."/>
            <person name="Waalkes A."/>
            <person name="Ramage E."/>
            <person name="Patwardhan R.P."/>
            <person name="Burton J.N."/>
            <person name="Adey A."/>
            <person name="Kumar A."/>
            <person name="Qiu R."/>
            <person name="Shendure J."/>
            <person name="Hall B."/>
        </authorList>
    </citation>
    <scope>NUCLEOTIDE SEQUENCE [LARGE SCALE GENOMIC DNA]</scope>
    <source>
        <strain evidence="2">RSF 1966-606</strain>
    </source>
</reference>
<keyword evidence="3" id="KW-1185">Reference proteome</keyword>
<dbReference type="InterPro" id="IPR006747">
    <property type="entry name" value="DUF599"/>
</dbReference>
<proteinExistence type="predicted"/>
<gene>
    <name evidence="2" type="ORF">C3L33_20567</name>
</gene>
<protein>
    <recommendedName>
        <fullName evidence="4">DUF599 domain-containing protein</fullName>
    </recommendedName>
</protein>
<evidence type="ECO:0000313" key="2">
    <source>
        <dbReference type="EMBL" id="KAE9447538.1"/>
    </source>
</evidence>
<keyword evidence="1" id="KW-1133">Transmembrane helix</keyword>
<keyword evidence="1" id="KW-0472">Membrane</keyword>
<feature type="transmembrane region" description="Helical" evidence="1">
    <location>
        <begin position="90"/>
        <end position="116"/>
    </location>
</feature>
<name>A0A6A4KXT2_9ERIC</name>
<dbReference type="PANTHER" id="PTHR31881:SF11">
    <property type="entry name" value="PROTEIN, PUTATIVE-RELATED"/>
    <property type="match status" value="1"/>
</dbReference>
<dbReference type="AlphaFoldDB" id="A0A6A4KXT2"/>
<evidence type="ECO:0008006" key="4">
    <source>
        <dbReference type="Google" id="ProtNLM"/>
    </source>
</evidence>
<feature type="transmembrane region" description="Helical" evidence="1">
    <location>
        <begin position="136"/>
        <end position="161"/>
    </location>
</feature>
<evidence type="ECO:0000256" key="1">
    <source>
        <dbReference type="SAM" id="Phobius"/>
    </source>
</evidence>
<evidence type="ECO:0000313" key="3">
    <source>
        <dbReference type="Proteomes" id="UP000428333"/>
    </source>
</evidence>
<dbReference type="Pfam" id="PF04654">
    <property type="entry name" value="DUF599"/>
    <property type="match status" value="1"/>
</dbReference>
<sequence>MPLMDRKMGVILYLDTILVPLSLFLTIGYHAFLWHGYKNKPFLTTIGMHMLRRRSWIQDMQQARPSSIYRFLAGDDKKSMLAVQSLRNTLMATILTASISVIMNIALACLTNNTYYASHHLLNNRIFGSQTDKILVLKYGSASLFLLVSFFCSSMAVGYLIDANFLINAMSSGDDHDQIYTDAYTQRIMERGFLLAVVGERVLCVTFSLFFWMLGPVPVALSSVALVWGLYVLDFVGKLHQNCKQGKS</sequence>
<dbReference type="PANTHER" id="PTHR31881">
    <property type="match status" value="1"/>
</dbReference>
<dbReference type="OrthoDB" id="761598at2759"/>
<accession>A0A6A4KXT2</accession>